<dbReference type="SUPFAM" id="SSF52058">
    <property type="entry name" value="L domain-like"/>
    <property type="match status" value="1"/>
</dbReference>
<dbReference type="Gene3D" id="3.80.10.10">
    <property type="entry name" value="Ribonuclease Inhibitor"/>
    <property type="match status" value="1"/>
</dbReference>
<accession>A0A5C3KNM8</accession>
<reference evidence="1 2" key="1">
    <citation type="journal article" date="2019" name="Nat. Ecol. Evol.">
        <title>Megaphylogeny resolves global patterns of mushroom evolution.</title>
        <authorList>
            <person name="Varga T."/>
            <person name="Krizsan K."/>
            <person name="Foldi C."/>
            <person name="Dima B."/>
            <person name="Sanchez-Garcia M."/>
            <person name="Sanchez-Ramirez S."/>
            <person name="Szollosi G.J."/>
            <person name="Szarkandi J.G."/>
            <person name="Papp V."/>
            <person name="Albert L."/>
            <person name="Andreopoulos W."/>
            <person name="Angelini C."/>
            <person name="Antonin V."/>
            <person name="Barry K.W."/>
            <person name="Bougher N.L."/>
            <person name="Buchanan P."/>
            <person name="Buyck B."/>
            <person name="Bense V."/>
            <person name="Catcheside P."/>
            <person name="Chovatia M."/>
            <person name="Cooper J."/>
            <person name="Damon W."/>
            <person name="Desjardin D."/>
            <person name="Finy P."/>
            <person name="Geml J."/>
            <person name="Haridas S."/>
            <person name="Hughes K."/>
            <person name="Justo A."/>
            <person name="Karasinski D."/>
            <person name="Kautmanova I."/>
            <person name="Kiss B."/>
            <person name="Kocsube S."/>
            <person name="Kotiranta H."/>
            <person name="LaButti K.M."/>
            <person name="Lechner B.E."/>
            <person name="Liimatainen K."/>
            <person name="Lipzen A."/>
            <person name="Lukacs Z."/>
            <person name="Mihaltcheva S."/>
            <person name="Morgado L.N."/>
            <person name="Niskanen T."/>
            <person name="Noordeloos M.E."/>
            <person name="Ohm R.A."/>
            <person name="Ortiz-Santana B."/>
            <person name="Ovrebo C."/>
            <person name="Racz N."/>
            <person name="Riley R."/>
            <person name="Savchenko A."/>
            <person name="Shiryaev A."/>
            <person name="Soop K."/>
            <person name="Spirin V."/>
            <person name="Szebenyi C."/>
            <person name="Tomsovsky M."/>
            <person name="Tulloss R.E."/>
            <person name="Uehling J."/>
            <person name="Grigoriev I.V."/>
            <person name="Vagvolgyi C."/>
            <person name="Papp T."/>
            <person name="Martin F.M."/>
            <person name="Miettinen O."/>
            <person name="Hibbett D.S."/>
            <person name="Nagy L.G."/>
        </authorList>
    </citation>
    <scope>NUCLEOTIDE SEQUENCE [LARGE SCALE GENOMIC DNA]</scope>
    <source>
        <strain evidence="1 2">CBS 121175</strain>
    </source>
</reference>
<dbReference type="OrthoDB" id="2995895at2759"/>
<sequence>MDLPPELLREVASHVPLYVRPPTLLSLALTDRRTSKAMLQVLWNNVVVKSDRVAELALRQLSEDSTKGPMVTGIYFLFTNLAAEGYSDEDEDDPSILPHRGFRQRPNALRALAALEELVSRGLLSRLRTLASQSWEYRRHTGKFYMAPLHGLTPSFWSTIGNIPQLRTLVLGCTSLTSVLHLGAADKLNHSPDDEPLGVFGLKNVRRFSLTLSCRDLRHTTYVSRLTTQLRALSLGAESTSLSSIDLAPVLELEFPVLEAIYVRAYDIQNSATRFTLFWQRHPTLQSIDIGSKSPAFPEDIASQTGFLPNLTKITATFLNVRLITPILHQLTSLVILDPVEAQVPYLLREIIPAKLSRLRSLTIRQLQYIPSGLSLESPFAKDVLKDIENSASVQETGHPHDFVLDAHLCLIAQAAPLLEEFTWIIRGPRGIEEVYNTIGPGLRNFKRLQRFFFPSFFNTDDKDIEHQTRVDHLKEYASKFAQDCPTLATLGDTSTPLDPTQVARGYELLRTVRDGHGQFVDAKLDFGYGMVYGQEENAFPLPDYSML</sequence>
<protein>
    <submittedName>
        <fullName evidence="1">Uncharacterized protein</fullName>
    </submittedName>
</protein>
<dbReference type="Proteomes" id="UP000307440">
    <property type="component" value="Unassembled WGS sequence"/>
</dbReference>
<proteinExistence type="predicted"/>
<dbReference type="AlphaFoldDB" id="A0A5C3KNM8"/>
<dbReference type="EMBL" id="ML210257">
    <property type="protein sequence ID" value="TFK21836.1"/>
    <property type="molecule type" value="Genomic_DNA"/>
</dbReference>
<organism evidence="1 2">
    <name type="scientific">Coprinopsis marcescibilis</name>
    <name type="common">Agaric fungus</name>
    <name type="synonym">Psathyrella marcescibilis</name>
    <dbReference type="NCBI Taxonomy" id="230819"/>
    <lineage>
        <taxon>Eukaryota</taxon>
        <taxon>Fungi</taxon>
        <taxon>Dikarya</taxon>
        <taxon>Basidiomycota</taxon>
        <taxon>Agaricomycotina</taxon>
        <taxon>Agaricomycetes</taxon>
        <taxon>Agaricomycetidae</taxon>
        <taxon>Agaricales</taxon>
        <taxon>Agaricineae</taxon>
        <taxon>Psathyrellaceae</taxon>
        <taxon>Coprinopsis</taxon>
    </lineage>
</organism>
<evidence type="ECO:0000313" key="1">
    <source>
        <dbReference type="EMBL" id="TFK21836.1"/>
    </source>
</evidence>
<dbReference type="InterPro" id="IPR032675">
    <property type="entry name" value="LRR_dom_sf"/>
</dbReference>
<evidence type="ECO:0000313" key="2">
    <source>
        <dbReference type="Proteomes" id="UP000307440"/>
    </source>
</evidence>
<keyword evidence="2" id="KW-1185">Reference proteome</keyword>
<name>A0A5C3KNM8_COPMA</name>
<gene>
    <name evidence="1" type="ORF">FA15DRAFT_706922</name>
</gene>